<dbReference type="GO" id="GO:0051301">
    <property type="term" value="P:cell division"/>
    <property type="evidence" value="ECO:0007669"/>
    <property type="project" value="UniProtKB-KW"/>
</dbReference>
<dbReference type="FunFam" id="3.30.457.60:FF:000002">
    <property type="entry name" value="Mitotic spindle assembly checkpoint protein MAD1"/>
    <property type="match status" value="1"/>
</dbReference>
<comment type="subcellular location">
    <subcellularLocation>
        <location evidence="1">Nucleus</location>
    </subcellularLocation>
</comment>
<evidence type="ECO:0000256" key="3">
    <source>
        <dbReference type="ARBA" id="ARBA00022618"/>
    </source>
</evidence>
<feature type="coiled-coil region" evidence="7">
    <location>
        <begin position="296"/>
        <end position="405"/>
    </location>
</feature>
<evidence type="ECO:0000256" key="5">
    <source>
        <dbReference type="ARBA" id="ARBA00023242"/>
    </source>
</evidence>
<dbReference type="GO" id="GO:0051315">
    <property type="term" value="P:attachment of mitotic spindle microtubules to kinetochore"/>
    <property type="evidence" value="ECO:0007669"/>
    <property type="project" value="TreeGrafter"/>
</dbReference>
<keyword evidence="4" id="KW-0498">Mitosis</keyword>
<dbReference type="InterPro" id="IPR008672">
    <property type="entry name" value="Mad1"/>
</dbReference>
<keyword evidence="6" id="KW-0131">Cell cycle</keyword>
<dbReference type="GO" id="GO:0000776">
    <property type="term" value="C:kinetochore"/>
    <property type="evidence" value="ECO:0007669"/>
    <property type="project" value="TreeGrafter"/>
</dbReference>
<name>A0AA36FIZ9_OCTVU</name>
<evidence type="ECO:0000256" key="1">
    <source>
        <dbReference type="ARBA" id="ARBA00004123"/>
    </source>
</evidence>
<evidence type="ECO:0000256" key="6">
    <source>
        <dbReference type="ARBA" id="ARBA00023306"/>
    </source>
</evidence>
<sequence>MLGTLHFAVRQNSILFVKNFSQRIGSRKPEDLNPLIYIYIYIYIQSIRPHTTYIYIYPYSGTRGSLLTMYCTSEPTHVFRMKRDFAAFVGSNLWDSSSNKSPRISNDLKCMLDFDQSLSENTSDPQLSLDSSAKELDTSLREAKYLKWKSDVAKYESQVQALEVKLKQSLIETTKQINLEKQEKEQCQEKADELRTQLKLLYEKEKHLQGENAEMAHKLNKMDSEIVALKKAAVASDCQKQQKILEHDQDIRSHKEKLFDVQTKLQTSQSELSEMKTQLLSTKKLLIGAQEQIVEMKAYKDGMETAYKLVKELEQKLAQYEEELILRKNLKVQLSKMGELEKELEMLKVDNTYLKNHQEMTAVLKEKLEGSQKKISRYEQRLSHYNTMECDYEVAKQQLQQWQALNDGRNTCSSLTPAVVKKTIFDLQNTEALLLEKNGKLQAIVTTQENTIGKLQNDVHQLESSVASQLAKNHQNSDQIRSWQKRCYRLSAERDGYQQIIASYDHESTIMNSDSILRTRINTLEEMLTALRQTIDMQESSLKAPTSQGGQLMIEPVPSSMLQTTAAMSNLRDVNEKIDLQLREKIADLEKKLEVALEEKNYLEMKLEERQLQGDYDPTKTKVIHMTLNPSSVDQQKRKEKISYMQSEIDRLQARVKVLEQSGGQAADVTLQVEQKLQDGCNCKEVVELRSQLETSELKNKRLLQTFKKTSQEVREATYRLMGYRLDITSANNYKLCNAYSESSDDCLLFQRGPSGELQLLETSFSKTTSKLIELYLEKQDSIPAYLSSITLDLFSRHTGNM</sequence>
<comment type="similarity">
    <text evidence="2">Belongs to the MAD1 family.</text>
</comment>
<evidence type="ECO:0000256" key="4">
    <source>
        <dbReference type="ARBA" id="ARBA00022776"/>
    </source>
</evidence>
<dbReference type="Gene3D" id="3.30.457.60">
    <property type="match status" value="1"/>
</dbReference>
<evidence type="ECO:0000256" key="2">
    <source>
        <dbReference type="ARBA" id="ARBA00008029"/>
    </source>
</evidence>
<dbReference type="EMBL" id="OX597836">
    <property type="protein sequence ID" value="CAI9739387.1"/>
    <property type="molecule type" value="Genomic_DNA"/>
</dbReference>
<gene>
    <name evidence="8" type="ORF">OCTVUL_1B011506</name>
</gene>
<dbReference type="AlphaFoldDB" id="A0AA36FIZ9"/>
<dbReference type="GO" id="GO:0007094">
    <property type="term" value="P:mitotic spindle assembly checkpoint signaling"/>
    <property type="evidence" value="ECO:0007669"/>
    <property type="project" value="InterPro"/>
</dbReference>
<evidence type="ECO:0000313" key="8">
    <source>
        <dbReference type="EMBL" id="CAI9739387.1"/>
    </source>
</evidence>
<dbReference type="Gene3D" id="1.20.5.170">
    <property type="match status" value="1"/>
</dbReference>
<dbReference type="SUPFAM" id="SSF75704">
    <property type="entry name" value="Mitotic arrest deficient-like 1, Mad1"/>
    <property type="match status" value="1"/>
</dbReference>
<dbReference type="GO" id="GO:0005635">
    <property type="term" value="C:nuclear envelope"/>
    <property type="evidence" value="ECO:0007669"/>
    <property type="project" value="TreeGrafter"/>
</dbReference>
<dbReference type="GO" id="GO:0072686">
    <property type="term" value="C:mitotic spindle"/>
    <property type="evidence" value="ECO:0007669"/>
    <property type="project" value="TreeGrafter"/>
</dbReference>
<organism evidence="8 9">
    <name type="scientific">Octopus vulgaris</name>
    <name type="common">Common octopus</name>
    <dbReference type="NCBI Taxonomy" id="6645"/>
    <lineage>
        <taxon>Eukaryota</taxon>
        <taxon>Metazoa</taxon>
        <taxon>Spiralia</taxon>
        <taxon>Lophotrochozoa</taxon>
        <taxon>Mollusca</taxon>
        <taxon>Cephalopoda</taxon>
        <taxon>Coleoidea</taxon>
        <taxon>Octopodiformes</taxon>
        <taxon>Octopoda</taxon>
        <taxon>Incirrata</taxon>
        <taxon>Octopodidae</taxon>
        <taxon>Octopus</taxon>
    </lineage>
</organism>
<dbReference type="PANTHER" id="PTHR23168:SF0">
    <property type="entry name" value="MITOTIC SPINDLE ASSEMBLY CHECKPOINT PROTEIN MAD1"/>
    <property type="match status" value="1"/>
</dbReference>
<keyword evidence="9" id="KW-1185">Reference proteome</keyword>
<accession>A0AA36FIZ9</accession>
<protein>
    <submittedName>
        <fullName evidence="8">Spindle assembly checkpoint MAD1-like</fullName>
    </submittedName>
</protein>
<dbReference type="Pfam" id="PF05557">
    <property type="entry name" value="MAD"/>
    <property type="match status" value="1"/>
</dbReference>
<reference evidence="8" key="1">
    <citation type="submission" date="2023-08" db="EMBL/GenBank/DDBJ databases">
        <authorList>
            <person name="Alioto T."/>
            <person name="Alioto T."/>
            <person name="Gomez Garrido J."/>
        </authorList>
    </citation>
    <scope>NUCLEOTIDE SEQUENCE</scope>
</reference>
<dbReference type="Proteomes" id="UP001162480">
    <property type="component" value="Chromosome 23"/>
</dbReference>
<proteinExistence type="inferred from homology"/>
<evidence type="ECO:0000313" key="9">
    <source>
        <dbReference type="Proteomes" id="UP001162480"/>
    </source>
</evidence>
<keyword evidence="5" id="KW-0539">Nucleus</keyword>
<dbReference type="PANTHER" id="PTHR23168">
    <property type="entry name" value="MITOTIC SPINDLE ASSEMBLY CHECKPOINT PROTEIN MAD1 MITOTIC ARREST DEFICIENT-LIKE PROTEIN 1"/>
    <property type="match status" value="1"/>
</dbReference>
<keyword evidence="3" id="KW-0132">Cell division</keyword>
<dbReference type="Gene3D" id="6.10.250.90">
    <property type="match status" value="1"/>
</dbReference>
<keyword evidence="7" id="KW-0175">Coiled coil</keyword>
<feature type="coiled-coil region" evidence="7">
    <location>
        <begin position="579"/>
        <end position="606"/>
    </location>
</feature>
<feature type="coiled-coil region" evidence="7">
    <location>
        <begin position="145"/>
        <end position="211"/>
    </location>
</feature>
<evidence type="ECO:0000256" key="7">
    <source>
        <dbReference type="SAM" id="Coils"/>
    </source>
</evidence>